<protein>
    <submittedName>
        <fullName evidence="2">Uncharacterized protein</fullName>
    </submittedName>
</protein>
<evidence type="ECO:0000313" key="3">
    <source>
        <dbReference type="Proteomes" id="UP001320420"/>
    </source>
</evidence>
<feature type="compositionally biased region" description="Acidic residues" evidence="1">
    <location>
        <begin position="158"/>
        <end position="176"/>
    </location>
</feature>
<evidence type="ECO:0000313" key="2">
    <source>
        <dbReference type="EMBL" id="KAK7750552.1"/>
    </source>
</evidence>
<proteinExistence type="predicted"/>
<keyword evidence="3" id="KW-1185">Reference proteome</keyword>
<dbReference type="Proteomes" id="UP001320420">
    <property type="component" value="Unassembled WGS sequence"/>
</dbReference>
<evidence type="ECO:0000256" key="1">
    <source>
        <dbReference type="SAM" id="MobiDB-lite"/>
    </source>
</evidence>
<sequence length="236" mass="24527">MVMILSVERSDNTRPLAYCKDAFNNILDQCITNGNYWGGTWTLDGETYNISNSVYPNNGISPTDEGGVDTGPITEGPGSSTTTPTFSTTTATIAGLTTNSATTTSVDGQSTILPIWFVSAGVGIILVPGAGVAPGVVIPPPSGYPPLVIGSDGQVHEEDSDNNDNDNDDDGDDEECSACSSCAGFEVLDADATDTLENDGDPDLPTIDPSIWATMETKYPLTTIPTTTPLSGYGVT</sequence>
<reference evidence="2 3" key="1">
    <citation type="submission" date="2024-02" db="EMBL/GenBank/DDBJ databases">
        <title>De novo assembly and annotation of 12 fungi associated with fruit tree decline syndrome in Ontario, Canada.</title>
        <authorList>
            <person name="Sulman M."/>
            <person name="Ellouze W."/>
            <person name="Ilyukhin E."/>
        </authorList>
    </citation>
    <scope>NUCLEOTIDE SEQUENCE [LARGE SCALE GENOMIC DNA]</scope>
    <source>
        <strain evidence="2 3">M11/M66-122</strain>
    </source>
</reference>
<accession>A0AAN9UPK9</accession>
<feature type="region of interest" description="Disordered" evidence="1">
    <location>
        <begin position="145"/>
        <end position="178"/>
    </location>
</feature>
<name>A0AAN9UPK9_9PEZI</name>
<comment type="caution">
    <text evidence="2">The sequence shown here is derived from an EMBL/GenBank/DDBJ whole genome shotgun (WGS) entry which is preliminary data.</text>
</comment>
<dbReference type="AlphaFoldDB" id="A0AAN9UPK9"/>
<organism evidence="2 3">
    <name type="scientific">Diatrype stigma</name>
    <dbReference type="NCBI Taxonomy" id="117547"/>
    <lineage>
        <taxon>Eukaryota</taxon>
        <taxon>Fungi</taxon>
        <taxon>Dikarya</taxon>
        <taxon>Ascomycota</taxon>
        <taxon>Pezizomycotina</taxon>
        <taxon>Sordariomycetes</taxon>
        <taxon>Xylariomycetidae</taxon>
        <taxon>Xylariales</taxon>
        <taxon>Diatrypaceae</taxon>
        <taxon>Diatrype</taxon>
    </lineage>
</organism>
<gene>
    <name evidence="2" type="ORF">SLS62_007528</name>
</gene>
<dbReference type="EMBL" id="JAKJXP020000062">
    <property type="protein sequence ID" value="KAK7750552.1"/>
    <property type="molecule type" value="Genomic_DNA"/>
</dbReference>